<dbReference type="GO" id="GO:0016491">
    <property type="term" value="F:oxidoreductase activity"/>
    <property type="evidence" value="ECO:0007669"/>
    <property type="project" value="UniProtKB-KW"/>
</dbReference>
<gene>
    <name evidence="3" type="ORF">SIAM614_19174</name>
</gene>
<evidence type="ECO:0000313" key="4">
    <source>
        <dbReference type="Proteomes" id="UP000004848"/>
    </source>
</evidence>
<dbReference type="InterPro" id="IPR036188">
    <property type="entry name" value="FAD/NAD-bd_sf"/>
</dbReference>
<comment type="caution">
    <text evidence="3">The sequence shown here is derived from an EMBL/GenBank/DDBJ whole genome shotgun (WGS) entry which is preliminary data.</text>
</comment>
<keyword evidence="1" id="KW-0560">Oxidoreductase</keyword>
<dbReference type="EMBL" id="AAUW01000003">
    <property type="protein sequence ID" value="EAV45478.1"/>
    <property type="molecule type" value="Genomic_DNA"/>
</dbReference>
<evidence type="ECO:0000313" key="3">
    <source>
        <dbReference type="EMBL" id="EAV45478.1"/>
    </source>
</evidence>
<protein>
    <recommendedName>
        <fullName evidence="2">FAD dependent oxidoreductase domain-containing protein</fullName>
    </recommendedName>
</protein>
<dbReference type="Proteomes" id="UP000004848">
    <property type="component" value="Unassembled WGS sequence"/>
</dbReference>
<dbReference type="eggNOG" id="COG0579">
    <property type="taxonomic scope" value="Bacteria"/>
</dbReference>
<dbReference type="InterPro" id="IPR006076">
    <property type="entry name" value="FAD-dep_OxRdtase"/>
</dbReference>
<dbReference type="AlphaFoldDB" id="A0NPW5"/>
<sequence length="63" mass="6750">MTGQQRNERTTRITCNTMHDLETIVIGAGAVGLAIARAQALTGREVMVLEQHGLIGSETSARN</sequence>
<proteinExistence type="predicted"/>
<dbReference type="SUPFAM" id="SSF51905">
    <property type="entry name" value="FAD/NAD(P)-binding domain"/>
    <property type="match status" value="1"/>
</dbReference>
<accession>A0NPW5</accession>
<dbReference type="Gene3D" id="3.50.50.60">
    <property type="entry name" value="FAD/NAD(P)-binding domain"/>
    <property type="match status" value="1"/>
</dbReference>
<evidence type="ECO:0000259" key="2">
    <source>
        <dbReference type="Pfam" id="PF01266"/>
    </source>
</evidence>
<reference evidence="3 4" key="1">
    <citation type="submission" date="2006-05" db="EMBL/GenBank/DDBJ databases">
        <authorList>
            <person name="King G."/>
            <person name="Ferriera S."/>
            <person name="Johnson J."/>
            <person name="Kravitz S."/>
            <person name="Beeson K."/>
            <person name="Sutton G."/>
            <person name="Rogers Y.-H."/>
            <person name="Friedman R."/>
            <person name="Frazier M."/>
            <person name="Venter J.C."/>
        </authorList>
    </citation>
    <scope>NUCLEOTIDE SEQUENCE [LARGE SCALE GENOMIC DNA]</scope>
    <source>
        <strain evidence="4">ATCC 25650 / DSM 13394 / JCM 20685 / NBRC 16684 / NCIMB 2208 / IAM 12614 / B1</strain>
    </source>
</reference>
<dbReference type="Pfam" id="PF01266">
    <property type="entry name" value="DAO"/>
    <property type="match status" value="1"/>
</dbReference>
<feature type="domain" description="FAD dependent oxidoreductase" evidence="2">
    <location>
        <begin position="23"/>
        <end position="63"/>
    </location>
</feature>
<evidence type="ECO:0000256" key="1">
    <source>
        <dbReference type="ARBA" id="ARBA00023002"/>
    </source>
</evidence>
<name>A0NPW5_ROSAI</name>
<organism evidence="3 4">
    <name type="scientific">Roseibium aggregatum (strain ATCC 25650 / DSM 13394 / JCM 20685 / NBRC 16684 / NCIMB 2208 / IAM 12614 / B1)</name>
    <name type="common">Stappia aggregata</name>
    <dbReference type="NCBI Taxonomy" id="384765"/>
    <lineage>
        <taxon>Bacteria</taxon>
        <taxon>Pseudomonadati</taxon>
        <taxon>Pseudomonadota</taxon>
        <taxon>Alphaproteobacteria</taxon>
        <taxon>Hyphomicrobiales</taxon>
        <taxon>Stappiaceae</taxon>
        <taxon>Roseibium</taxon>
    </lineage>
</organism>